<dbReference type="EMBL" id="VWSF01000025">
    <property type="protein sequence ID" value="KAA5540771.1"/>
    <property type="molecule type" value="Genomic_DNA"/>
</dbReference>
<reference evidence="2 3" key="1">
    <citation type="submission" date="2019-09" db="EMBL/GenBank/DDBJ databases">
        <title>Genome sequence and assembly of Adhaeribacter sp.</title>
        <authorList>
            <person name="Chhetri G."/>
        </authorList>
    </citation>
    <scope>NUCLEOTIDE SEQUENCE [LARGE SCALE GENOMIC DNA]</scope>
    <source>
        <strain evidence="2 3">DK36</strain>
    </source>
</reference>
<organism evidence="2 3">
    <name type="scientific">Adhaeribacter rhizoryzae</name>
    <dbReference type="NCBI Taxonomy" id="2607907"/>
    <lineage>
        <taxon>Bacteria</taxon>
        <taxon>Pseudomonadati</taxon>
        <taxon>Bacteroidota</taxon>
        <taxon>Cytophagia</taxon>
        <taxon>Cytophagales</taxon>
        <taxon>Hymenobacteraceae</taxon>
        <taxon>Adhaeribacter</taxon>
    </lineage>
</organism>
<protein>
    <submittedName>
        <fullName evidence="2">Uncharacterized protein</fullName>
    </submittedName>
</protein>
<keyword evidence="1" id="KW-0472">Membrane</keyword>
<evidence type="ECO:0000313" key="3">
    <source>
        <dbReference type="Proteomes" id="UP000323426"/>
    </source>
</evidence>
<dbReference type="AlphaFoldDB" id="A0A5M6CZW9"/>
<keyword evidence="3" id="KW-1185">Reference proteome</keyword>
<feature type="transmembrane region" description="Helical" evidence="1">
    <location>
        <begin position="39"/>
        <end position="66"/>
    </location>
</feature>
<sequence>MKLDEIPKKNIYEAPADYFDKLPGVMMNRVTARQQTQEIFVFSALPWLKNALAGLALVISFIFIFLTNNSNPEINAAGSNQILASVSENEAMEYLLTSDQLDNYDLAVLPQAEQDFTHEFIQASEAEIMREVELADLDELSY</sequence>
<comment type="caution">
    <text evidence="2">The sequence shown here is derived from an EMBL/GenBank/DDBJ whole genome shotgun (WGS) entry which is preliminary data.</text>
</comment>
<name>A0A5M6CZW9_9BACT</name>
<proteinExistence type="predicted"/>
<dbReference type="RefSeq" id="WP_150092033.1">
    <property type="nucleotide sequence ID" value="NZ_VWSF01000025.1"/>
</dbReference>
<keyword evidence="1" id="KW-1133">Transmembrane helix</keyword>
<evidence type="ECO:0000313" key="2">
    <source>
        <dbReference type="EMBL" id="KAA5540771.1"/>
    </source>
</evidence>
<gene>
    <name evidence="2" type="ORF">F0145_21925</name>
</gene>
<accession>A0A5M6CZW9</accession>
<keyword evidence="1" id="KW-0812">Transmembrane</keyword>
<dbReference type="Proteomes" id="UP000323426">
    <property type="component" value="Unassembled WGS sequence"/>
</dbReference>
<evidence type="ECO:0000256" key="1">
    <source>
        <dbReference type="SAM" id="Phobius"/>
    </source>
</evidence>